<feature type="signal peptide" evidence="8">
    <location>
        <begin position="1"/>
        <end position="19"/>
    </location>
</feature>
<name>A0A8R2QZY8_BOMMO</name>
<evidence type="ECO:0000256" key="4">
    <source>
        <dbReference type="ARBA" id="ARBA00023240"/>
    </source>
</evidence>
<feature type="domain" description="Peptidase S1" evidence="9">
    <location>
        <begin position="35"/>
        <end position="321"/>
    </location>
</feature>
<dbReference type="InterPro" id="IPR018114">
    <property type="entry name" value="TRYPSIN_HIS"/>
</dbReference>
<accession>A0A8R2QZY8</accession>
<evidence type="ECO:0000313" key="10">
    <source>
        <dbReference type="EnsemblMetazoa" id="XP_037869375.1"/>
    </source>
</evidence>
<dbReference type="Pfam" id="PF00089">
    <property type="entry name" value="Trypsin"/>
    <property type="match status" value="2"/>
</dbReference>
<keyword evidence="6" id="KW-1205">Fibrinolytic toxin</keyword>
<keyword evidence="2" id="KW-0800">Toxin</keyword>
<keyword evidence="4" id="KW-1199">Hemostasis impairing toxin</keyword>
<evidence type="ECO:0000256" key="3">
    <source>
        <dbReference type="ARBA" id="ARBA00023157"/>
    </source>
</evidence>
<dbReference type="PROSITE" id="PS00135">
    <property type="entry name" value="TRYPSIN_SER"/>
    <property type="match status" value="1"/>
</dbReference>
<dbReference type="InterPro" id="IPR001314">
    <property type="entry name" value="Peptidase_S1A"/>
</dbReference>
<comment type="subcellular location">
    <subcellularLocation>
        <location evidence="1">Secreted</location>
        <location evidence="1">Extracellular space</location>
    </subcellularLocation>
</comment>
<keyword evidence="8" id="KW-0732">Signal</keyword>
<dbReference type="PROSITE" id="PS00134">
    <property type="entry name" value="TRYPSIN_HIS"/>
    <property type="match status" value="1"/>
</dbReference>
<keyword evidence="7" id="KW-0720">Serine protease</keyword>
<dbReference type="GO" id="GO:0006508">
    <property type="term" value="P:proteolysis"/>
    <property type="evidence" value="ECO:0007669"/>
    <property type="project" value="UniProtKB-KW"/>
</dbReference>
<evidence type="ECO:0000259" key="9">
    <source>
        <dbReference type="PROSITE" id="PS50240"/>
    </source>
</evidence>
<evidence type="ECO:0000256" key="5">
    <source>
        <dbReference type="ARBA" id="ARBA00055534"/>
    </source>
</evidence>
<dbReference type="KEGG" id="bmor:101736371"/>
<evidence type="ECO:0000256" key="2">
    <source>
        <dbReference type="ARBA" id="ARBA00022656"/>
    </source>
</evidence>
<keyword evidence="3" id="KW-1015">Disulfide bond</keyword>
<feature type="chain" id="PRO_5035813754" description="Peptidase S1 domain-containing protein" evidence="8">
    <location>
        <begin position="20"/>
        <end position="322"/>
    </location>
</feature>
<dbReference type="PROSITE" id="PS50240">
    <property type="entry name" value="TRYPSIN_DOM"/>
    <property type="match status" value="1"/>
</dbReference>
<evidence type="ECO:0000256" key="6">
    <source>
        <dbReference type="ARBA" id="ARBA00084094"/>
    </source>
</evidence>
<dbReference type="Gene3D" id="2.40.10.10">
    <property type="entry name" value="Trypsin-like serine proteases"/>
    <property type="match status" value="1"/>
</dbReference>
<dbReference type="AlphaFoldDB" id="A0A8R2QZY8"/>
<dbReference type="Proteomes" id="UP000005204">
    <property type="component" value="Unassembled WGS sequence"/>
</dbReference>
<reference evidence="10" key="2">
    <citation type="submission" date="2022-06" db="UniProtKB">
        <authorList>
            <consortium name="EnsemblMetazoa"/>
        </authorList>
    </citation>
    <scope>IDENTIFICATION</scope>
    <source>
        <strain evidence="10">p50T (Dazao)</strain>
    </source>
</reference>
<keyword evidence="7" id="KW-0378">Hydrolase</keyword>
<dbReference type="EnsemblMetazoa" id="XM_038013447.1">
    <property type="protein sequence ID" value="XP_037869375.1"/>
    <property type="gene ID" value="LOC101736371"/>
</dbReference>
<dbReference type="GO" id="GO:0004252">
    <property type="term" value="F:serine-type endopeptidase activity"/>
    <property type="evidence" value="ECO:0007669"/>
    <property type="project" value="InterPro"/>
</dbReference>
<dbReference type="InterPro" id="IPR043504">
    <property type="entry name" value="Peptidase_S1_PA_chymotrypsin"/>
</dbReference>
<keyword evidence="7" id="KW-0645">Protease</keyword>
<evidence type="ECO:0000256" key="1">
    <source>
        <dbReference type="ARBA" id="ARBA00004239"/>
    </source>
</evidence>
<dbReference type="SMR" id="A0A8R2QZY8"/>
<dbReference type="GO" id="GO:0005576">
    <property type="term" value="C:extracellular region"/>
    <property type="evidence" value="ECO:0007669"/>
    <property type="project" value="UniProtKB-SubCell"/>
</dbReference>
<dbReference type="GeneID" id="101736371"/>
<evidence type="ECO:0000256" key="8">
    <source>
        <dbReference type="SAM" id="SignalP"/>
    </source>
</evidence>
<dbReference type="InterPro" id="IPR033116">
    <property type="entry name" value="TRYPSIN_SER"/>
</dbReference>
<reference evidence="11" key="1">
    <citation type="journal article" date="2008" name="Insect Biochem. Mol. Biol.">
        <title>The genome of a lepidopteran model insect, the silkworm Bombyx mori.</title>
        <authorList>
            <consortium name="International Silkworm Genome Consortium"/>
        </authorList>
    </citation>
    <scope>NUCLEOTIDE SEQUENCE [LARGE SCALE GENOMIC DNA]</scope>
    <source>
        <strain evidence="11">p50T</strain>
    </source>
</reference>
<dbReference type="CDD" id="cd00190">
    <property type="entry name" value="Tryp_SPc"/>
    <property type="match status" value="1"/>
</dbReference>
<dbReference type="PANTHER" id="PTHR24253">
    <property type="entry name" value="TRANSMEMBRANE PROTEASE SERINE"/>
    <property type="match status" value="1"/>
</dbReference>
<comment type="function">
    <text evidence="5">Fibrinolytic activity; shows preferential cleavage of Arg-Gly bonds in all three fibrinogen chains. Contact with the caterpillars causes severe bleeding, due the anticoagulant effect of the protein.</text>
</comment>
<evidence type="ECO:0000313" key="11">
    <source>
        <dbReference type="Proteomes" id="UP000005204"/>
    </source>
</evidence>
<dbReference type="GO" id="GO:0090729">
    <property type="term" value="F:toxin activity"/>
    <property type="evidence" value="ECO:0007669"/>
    <property type="project" value="UniProtKB-KW"/>
</dbReference>
<dbReference type="PANTHER" id="PTHR24253:SF153">
    <property type="entry name" value="SERINE PROTEASE HEPSIN"/>
    <property type="match status" value="1"/>
</dbReference>
<organism evidence="10 11">
    <name type="scientific">Bombyx mori</name>
    <name type="common">Silk moth</name>
    <dbReference type="NCBI Taxonomy" id="7091"/>
    <lineage>
        <taxon>Eukaryota</taxon>
        <taxon>Metazoa</taxon>
        <taxon>Ecdysozoa</taxon>
        <taxon>Arthropoda</taxon>
        <taxon>Hexapoda</taxon>
        <taxon>Insecta</taxon>
        <taxon>Pterygota</taxon>
        <taxon>Neoptera</taxon>
        <taxon>Endopterygota</taxon>
        <taxon>Lepidoptera</taxon>
        <taxon>Glossata</taxon>
        <taxon>Ditrysia</taxon>
        <taxon>Bombycoidea</taxon>
        <taxon>Bombycidae</taxon>
        <taxon>Bombycinae</taxon>
        <taxon>Bombyx</taxon>
    </lineage>
</organism>
<dbReference type="InterPro" id="IPR009003">
    <property type="entry name" value="Peptidase_S1_PA"/>
</dbReference>
<evidence type="ECO:0000256" key="7">
    <source>
        <dbReference type="RuleBase" id="RU363034"/>
    </source>
</evidence>
<dbReference type="SUPFAM" id="SSF50494">
    <property type="entry name" value="Trypsin-like serine proteases"/>
    <property type="match status" value="1"/>
</dbReference>
<dbReference type="InterPro" id="IPR001254">
    <property type="entry name" value="Trypsin_dom"/>
</dbReference>
<sequence>MNLFVNFVFILLKCSLLRAALTISNEESKAPENRIMGGINAKPHAHPYIVSLQIRFLFLKLHICAGTLLNEYWILSAAHCIPSFFLIKWLPMEAIAGSNNINHLARTAQIATISKRIPHPLFTSDIAPYDIAMLKTSKPFTFTKEVKPINLPENSQLRHKDLILAGWGELSETSIIFSNSPSKLQEVRVQYIPYKECHEAMENLFEDDVSIEDIETMKENVHICTGPLTGGVAACSGDSGGPLIEYISHYNSDNAKKEFNYGNDVNSKENSRRSQDGNADHKTPYIIGIVSWGFVPCGEPGAPTVFTNVSHYIDFIYDHIYE</sequence>
<dbReference type="FunFam" id="2.40.10.10:FF:000068">
    <property type="entry name" value="transmembrane protease serine 2"/>
    <property type="match status" value="1"/>
</dbReference>
<dbReference type="RefSeq" id="XP_037869375.1">
    <property type="nucleotide sequence ID" value="XM_038013447.2"/>
</dbReference>
<protein>
    <recommendedName>
        <fullName evidence="9">Peptidase S1 domain-containing protein</fullName>
    </recommendedName>
</protein>
<proteinExistence type="predicted"/>
<keyword evidence="11" id="KW-1185">Reference proteome</keyword>
<dbReference type="PRINTS" id="PR00722">
    <property type="entry name" value="CHYMOTRYPSIN"/>
</dbReference>
<dbReference type="SMART" id="SM00020">
    <property type="entry name" value="Tryp_SPc"/>
    <property type="match status" value="1"/>
</dbReference>